<dbReference type="InterPro" id="IPR032171">
    <property type="entry name" value="COR-A"/>
</dbReference>
<dbReference type="OrthoDB" id="10252328at2759"/>
<dbReference type="PANTHER" id="PTHR47508">
    <property type="entry name" value="SAM DOMAIN-CONTAINING PROTEIN-RELATED"/>
    <property type="match status" value="1"/>
</dbReference>
<evidence type="ECO:0000256" key="5">
    <source>
        <dbReference type="ARBA" id="ARBA00022777"/>
    </source>
</evidence>
<evidence type="ECO:0000256" key="11">
    <source>
        <dbReference type="SAM" id="MobiDB-lite"/>
    </source>
</evidence>
<dbReference type="Gene3D" id="3.40.50.300">
    <property type="entry name" value="P-loop containing nucleotide triphosphate hydrolases"/>
    <property type="match status" value="1"/>
</dbReference>
<protein>
    <recommendedName>
        <fullName evidence="1">non-specific serine/threonine protein kinase</fullName>
        <ecNumber evidence="1">2.7.11.1</ecNumber>
    </recommendedName>
</protein>
<organism evidence="14 15">
    <name type="scientific">Lingula anatina</name>
    <name type="common">Brachiopod</name>
    <name type="synonym">Lingula unguis</name>
    <dbReference type="NCBI Taxonomy" id="7574"/>
    <lineage>
        <taxon>Eukaryota</taxon>
        <taxon>Metazoa</taxon>
        <taxon>Spiralia</taxon>
        <taxon>Lophotrochozoa</taxon>
        <taxon>Brachiopoda</taxon>
        <taxon>Linguliformea</taxon>
        <taxon>Lingulata</taxon>
        <taxon>Lingulida</taxon>
        <taxon>Linguloidea</taxon>
        <taxon>Lingulidae</taxon>
        <taxon>Lingula</taxon>
    </lineage>
</organism>
<dbReference type="STRING" id="7574.A0A2R2MQS5"/>
<evidence type="ECO:0000259" key="12">
    <source>
        <dbReference type="PROSITE" id="PS50104"/>
    </source>
</evidence>
<dbReference type="GO" id="GO:0016301">
    <property type="term" value="F:kinase activity"/>
    <property type="evidence" value="ECO:0007669"/>
    <property type="project" value="UniProtKB-KW"/>
</dbReference>
<dbReference type="PRINTS" id="PR00449">
    <property type="entry name" value="RASTRNSFRMNG"/>
</dbReference>
<comment type="catalytic activity">
    <reaction evidence="8">
        <text>L-threonyl-[protein] + ATP = O-phospho-L-threonyl-[protein] + ADP + H(+)</text>
        <dbReference type="Rhea" id="RHEA:46608"/>
        <dbReference type="Rhea" id="RHEA-COMP:11060"/>
        <dbReference type="Rhea" id="RHEA-COMP:11605"/>
        <dbReference type="ChEBI" id="CHEBI:15378"/>
        <dbReference type="ChEBI" id="CHEBI:30013"/>
        <dbReference type="ChEBI" id="CHEBI:30616"/>
        <dbReference type="ChEBI" id="CHEBI:61977"/>
        <dbReference type="ChEBI" id="CHEBI:456216"/>
        <dbReference type="EC" id="2.7.11.1"/>
    </reaction>
</comment>
<evidence type="ECO:0000256" key="4">
    <source>
        <dbReference type="ARBA" id="ARBA00022741"/>
    </source>
</evidence>
<evidence type="ECO:0000256" key="2">
    <source>
        <dbReference type="ARBA" id="ARBA00022679"/>
    </source>
</evidence>
<dbReference type="Pfam" id="PF16095">
    <property type="entry name" value="COR-A"/>
    <property type="match status" value="1"/>
</dbReference>
<reference evidence="15" key="1">
    <citation type="submission" date="2025-08" db="UniProtKB">
        <authorList>
            <consortium name="RefSeq"/>
        </authorList>
    </citation>
    <scope>IDENTIFICATION</scope>
    <source>
        <tissue evidence="15">Gonads</tissue>
    </source>
</reference>
<dbReference type="InterPro" id="IPR027417">
    <property type="entry name" value="P-loop_NTPase"/>
</dbReference>
<dbReference type="PROSITE" id="PS50104">
    <property type="entry name" value="TIR"/>
    <property type="match status" value="1"/>
</dbReference>
<sequence>SPNELLKKYDYDNNDILNVKEEIPGLNTELFMSVPRLGQTFKDADSSGIPLAVFEMENLRELRLANQGINSVPQTIAKLKRLRVLELSNNPLLESVAGEVAFLPIRDNVSQGLKLDGCPSLKSPPNDIVGRGGGAVISFLKRVAGGFTVCRRTKLMFVGLGGAGKTSLLRALMSGNYKTKSLGAKEVTDGIDIKAWTVKKNDGPEVTFSTWDFAGQKVYYNTHQFFLSSRAVYLLLWTTRSGYEHAGLEFWLSSIASHAPGAPVFVIGTRADEVDKPEIPMEKLQKKFPQIAGFHFISSLTGQGIRVLEDRLVDVTLAQKYMGEQIPTVWLKLETAILTMKEKKKVSIVKWEEIAAMANEVGIYEEDDLKEAIQFLTYLGSVQYFDNEFLRKYVVINPQWIADVMACVVSIKANAIKDGRLNHSDIGVIWKAYDKEYHEWLLMLTQEFDLTFPLPDQKVNLVPCLLPGEEPKYDWPELEADSGIRETRMLYQFTYLPTGLFNRAQVRLFQFTDGKAIWKEGSFLKKNAHIALIKQTRENELSVKVQGPEPENVLLLIHEVFEGLIAEAYHGVTYTYLVQCPDCVNKQRTHDPFLFPNNLIRQASNHAGAFLQCHRFFHSISLNELEAIMPPDSKSDLDMQLENSIRKLRDMRKNNSTDILVSYCAANLTENAADPIKVVQDINNMGYTCWFDEDIGTKTLSDFIVPLKDSKLLLAMVSKEYAEDEKCKELFQYASQKLKKPYVIVTITKSFDWTKSELGMNIGLQEIFVDLSKEDVYDTKLDELKEKLKSKLEEEEKKEQDAVDVFISYCWSNSHDAVKKGTAEKDGALGWEKGDPREIRSYLESQGVRCWLDIEQAGKTGLFEDISEGLKKAKVVVACVSDEYANSPNCMMELRFAMLNLRKPLVACVVGTKSEWETSEVSILLMRGRASDTSKKNTLPPKFNFQQNLKEYPPMFLKKIQDRIAQVKEEMEKKEAVKAQPAEAADHTPAAEKRQKQEKIVSFQEEFELIQRKLMRFIEVHHAINLDIMPYPKLCVLDYVDLEGHAEAIKKSMVNLQPPVSDPDDQTGQHRKLVCKILCEYEQGWHLSGPPILLKLKDQEKFIADSAAYLARMNAVLKHSGVNLTCMGGSDEALEFVRDIELKGTDTSGFAKAFKHFREEVMKNDVHKVRGHLKRCLLPSGKIRWLCPKHADGPRITILNSDLATAKDAVLPYSKCDEETMQLIKADSKYEQTVQARQTQGQDAASALKITAQDLQAPRIAEHVTINGPASPKKLEKKKSTRKMKATQAAARVAGSYAKAKKNNSVAQESNGQAPAQAPAQAQSEGNGEKKSKACVIM</sequence>
<accession>A0A2R2MQS5</accession>
<dbReference type="GO" id="GO:0007165">
    <property type="term" value="P:signal transduction"/>
    <property type="evidence" value="ECO:0007669"/>
    <property type="project" value="InterPro"/>
</dbReference>
<comment type="catalytic activity">
    <reaction evidence="9">
        <text>L-seryl-[protein] + ATP = O-phospho-L-seryl-[protein] + ADP + H(+)</text>
        <dbReference type="Rhea" id="RHEA:17989"/>
        <dbReference type="Rhea" id="RHEA-COMP:9863"/>
        <dbReference type="Rhea" id="RHEA-COMP:11604"/>
        <dbReference type="ChEBI" id="CHEBI:15378"/>
        <dbReference type="ChEBI" id="CHEBI:29999"/>
        <dbReference type="ChEBI" id="CHEBI:30616"/>
        <dbReference type="ChEBI" id="CHEBI:83421"/>
        <dbReference type="ChEBI" id="CHEBI:456216"/>
        <dbReference type="EC" id="2.7.11.1"/>
    </reaction>
</comment>
<dbReference type="RefSeq" id="XP_023932352.1">
    <property type="nucleotide sequence ID" value="XM_024076584.1"/>
</dbReference>
<dbReference type="Pfam" id="PF13676">
    <property type="entry name" value="TIR_2"/>
    <property type="match status" value="2"/>
</dbReference>
<keyword evidence="10" id="KW-0175">Coiled coil</keyword>
<feature type="domain" description="TIR" evidence="12">
    <location>
        <begin position="801"/>
        <end position="968"/>
    </location>
</feature>
<keyword evidence="2" id="KW-0808">Transferase</keyword>
<evidence type="ECO:0000256" key="9">
    <source>
        <dbReference type="ARBA" id="ARBA00048679"/>
    </source>
</evidence>
<keyword evidence="6" id="KW-0067">ATP-binding</keyword>
<dbReference type="Pfam" id="PF25497">
    <property type="entry name" value="COR-B"/>
    <property type="match status" value="1"/>
</dbReference>
<feature type="region of interest" description="Disordered" evidence="11">
    <location>
        <begin position="975"/>
        <end position="997"/>
    </location>
</feature>
<feature type="compositionally biased region" description="Polar residues" evidence="11">
    <location>
        <begin position="1303"/>
        <end position="1312"/>
    </location>
</feature>
<keyword evidence="7" id="KW-0342">GTP-binding</keyword>
<dbReference type="Pfam" id="PF08477">
    <property type="entry name" value="Roc"/>
    <property type="match status" value="1"/>
</dbReference>
<keyword evidence="4" id="KW-0547">Nucleotide-binding</keyword>
<dbReference type="InterPro" id="IPR032675">
    <property type="entry name" value="LRR_dom_sf"/>
</dbReference>
<feature type="compositionally biased region" description="Basic residues" evidence="11">
    <location>
        <begin position="1275"/>
        <end position="1285"/>
    </location>
</feature>
<dbReference type="SMART" id="SM00175">
    <property type="entry name" value="RAB"/>
    <property type="match status" value="1"/>
</dbReference>
<keyword evidence="5" id="KW-0418">Kinase</keyword>
<feature type="region of interest" description="Disordered" evidence="11">
    <location>
        <begin position="1261"/>
        <end position="1338"/>
    </location>
</feature>
<dbReference type="InParanoid" id="A0A2R2MQS5"/>
<feature type="compositionally biased region" description="Basic and acidic residues" evidence="11">
    <location>
        <begin position="984"/>
        <end position="997"/>
    </location>
</feature>
<evidence type="ECO:0000256" key="10">
    <source>
        <dbReference type="SAM" id="Coils"/>
    </source>
</evidence>
<evidence type="ECO:0000256" key="8">
    <source>
        <dbReference type="ARBA" id="ARBA00047899"/>
    </source>
</evidence>
<dbReference type="Gene3D" id="3.30.310.200">
    <property type="match status" value="1"/>
</dbReference>
<feature type="non-terminal residue" evidence="15">
    <location>
        <position position="1"/>
    </location>
</feature>
<name>A0A2R2MQS5_LINAN</name>
<dbReference type="InterPro" id="IPR020859">
    <property type="entry name" value="ROC"/>
</dbReference>
<proteinExistence type="predicted"/>
<evidence type="ECO:0000256" key="3">
    <source>
        <dbReference type="ARBA" id="ARBA00022737"/>
    </source>
</evidence>
<dbReference type="Gene3D" id="3.40.50.10140">
    <property type="entry name" value="Toll/interleukin-1 receptor homology (TIR) domain"/>
    <property type="match status" value="2"/>
</dbReference>
<dbReference type="InterPro" id="IPR036388">
    <property type="entry name" value="WH-like_DNA-bd_sf"/>
</dbReference>
<evidence type="ECO:0000256" key="1">
    <source>
        <dbReference type="ARBA" id="ARBA00012513"/>
    </source>
</evidence>
<dbReference type="Gene3D" id="1.10.10.10">
    <property type="entry name" value="Winged helix-like DNA-binding domain superfamily/Winged helix DNA-binding domain"/>
    <property type="match status" value="1"/>
</dbReference>
<dbReference type="PANTHER" id="PTHR47508:SF1">
    <property type="entry name" value="NON-SPECIFIC SERINE_THREONINE PROTEIN KINASE"/>
    <property type="match status" value="1"/>
</dbReference>
<dbReference type="Proteomes" id="UP000085678">
    <property type="component" value="Unplaced"/>
</dbReference>
<dbReference type="SUPFAM" id="SSF52540">
    <property type="entry name" value="P-loop containing nucleoside triphosphate hydrolases"/>
    <property type="match status" value="1"/>
</dbReference>
<dbReference type="KEGG" id="lak:106160503"/>
<dbReference type="SUPFAM" id="SSF52058">
    <property type="entry name" value="L domain-like"/>
    <property type="match status" value="1"/>
</dbReference>
<feature type="domain" description="Roc" evidence="13">
    <location>
        <begin position="146"/>
        <end position="319"/>
    </location>
</feature>
<evidence type="ECO:0000256" key="6">
    <source>
        <dbReference type="ARBA" id="ARBA00022840"/>
    </source>
</evidence>
<dbReference type="EC" id="2.7.11.1" evidence="1"/>
<feature type="compositionally biased region" description="Low complexity" evidence="11">
    <location>
        <begin position="1313"/>
        <end position="1323"/>
    </location>
</feature>
<dbReference type="Gene3D" id="3.30.70.1390">
    <property type="entry name" value="ROC domain from the Parkinson's disease-associated leucine-rich repeat kinase 2"/>
    <property type="match status" value="1"/>
</dbReference>
<evidence type="ECO:0000259" key="13">
    <source>
        <dbReference type="PROSITE" id="PS51424"/>
    </source>
</evidence>
<keyword evidence="3" id="KW-0677">Repeat</keyword>
<gene>
    <name evidence="15" type="primary">LOC106160503</name>
</gene>
<evidence type="ECO:0000313" key="14">
    <source>
        <dbReference type="Proteomes" id="UP000085678"/>
    </source>
</evidence>
<evidence type="ECO:0000313" key="15">
    <source>
        <dbReference type="RefSeq" id="XP_023932352.1"/>
    </source>
</evidence>
<dbReference type="GeneID" id="106160503"/>
<dbReference type="InterPro" id="IPR035897">
    <property type="entry name" value="Toll_tir_struct_dom_sf"/>
</dbReference>
<evidence type="ECO:0000256" key="7">
    <source>
        <dbReference type="ARBA" id="ARBA00023134"/>
    </source>
</evidence>
<dbReference type="SUPFAM" id="SSF52200">
    <property type="entry name" value="Toll/Interleukin receptor TIR domain"/>
    <property type="match status" value="1"/>
</dbReference>
<feature type="coiled-coil region" evidence="10">
    <location>
        <begin position="774"/>
        <end position="805"/>
    </location>
</feature>
<dbReference type="InterPro" id="IPR057263">
    <property type="entry name" value="COR-B"/>
</dbReference>
<keyword evidence="14" id="KW-1185">Reference proteome</keyword>
<dbReference type="GO" id="GO:0005524">
    <property type="term" value="F:ATP binding"/>
    <property type="evidence" value="ECO:0007669"/>
    <property type="project" value="UniProtKB-KW"/>
</dbReference>
<dbReference type="PROSITE" id="PS51424">
    <property type="entry name" value="ROC"/>
    <property type="match status" value="1"/>
</dbReference>
<dbReference type="Gene3D" id="3.80.10.10">
    <property type="entry name" value="Ribonuclease Inhibitor"/>
    <property type="match status" value="1"/>
</dbReference>
<dbReference type="InterPro" id="IPR000157">
    <property type="entry name" value="TIR_dom"/>
</dbReference>